<name>A0A9X6NJG5_HYPEX</name>
<dbReference type="AlphaFoldDB" id="A0A9X6NJG5"/>
<gene>
    <name evidence="1" type="ORF">BV898_19567</name>
</gene>
<evidence type="ECO:0000313" key="1">
    <source>
        <dbReference type="EMBL" id="OWA55180.1"/>
    </source>
</evidence>
<proteinExistence type="predicted"/>
<dbReference type="Proteomes" id="UP000192578">
    <property type="component" value="Unassembled WGS sequence"/>
</dbReference>
<protein>
    <submittedName>
        <fullName evidence="1">Uncharacterized protein</fullName>
    </submittedName>
</protein>
<reference evidence="2" key="1">
    <citation type="submission" date="2017-01" db="EMBL/GenBank/DDBJ databases">
        <title>Comparative genomics of anhydrobiosis in the tardigrade Hypsibius dujardini.</title>
        <authorList>
            <person name="Yoshida Y."/>
            <person name="Koutsovoulos G."/>
            <person name="Laetsch D."/>
            <person name="Stevens L."/>
            <person name="Kumar S."/>
            <person name="Horikawa D."/>
            <person name="Ishino K."/>
            <person name="Komine S."/>
            <person name="Tomita M."/>
            <person name="Blaxter M."/>
            <person name="Arakawa K."/>
        </authorList>
    </citation>
    <scope>NUCLEOTIDE SEQUENCE [LARGE SCALE GENOMIC DNA]</scope>
    <source>
        <strain evidence="2">Z151</strain>
    </source>
</reference>
<dbReference type="EMBL" id="MTYJ01000570">
    <property type="protein sequence ID" value="OWA55180.1"/>
    <property type="molecule type" value="Genomic_DNA"/>
</dbReference>
<evidence type="ECO:0000313" key="2">
    <source>
        <dbReference type="Proteomes" id="UP000192578"/>
    </source>
</evidence>
<keyword evidence="2" id="KW-1185">Reference proteome</keyword>
<sequence length="162" mass="18503">MATVQENVVRNCFFEAVTLDQPRGDDAVILRRSVRTADKQAEGFSVRHGTTYVWNPAPQGRQLTCQYRRNRCGLRTTVRKTNRDPVTPCVLRDHDKQVDFALGNKTQLCGDRENVSRFRFGSYIHSAAVIVQLRILWALLYITDLPCLPNATTEVFLDLSFN</sequence>
<accession>A0A9X6NJG5</accession>
<comment type="caution">
    <text evidence="1">The sequence shown here is derived from an EMBL/GenBank/DDBJ whole genome shotgun (WGS) entry which is preliminary data.</text>
</comment>
<organism evidence="1 2">
    <name type="scientific">Hypsibius exemplaris</name>
    <name type="common">Freshwater tardigrade</name>
    <dbReference type="NCBI Taxonomy" id="2072580"/>
    <lineage>
        <taxon>Eukaryota</taxon>
        <taxon>Metazoa</taxon>
        <taxon>Ecdysozoa</taxon>
        <taxon>Tardigrada</taxon>
        <taxon>Eutardigrada</taxon>
        <taxon>Parachela</taxon>
        <taxon>Hypsibioidea</taxon>
        <taxon>Hypsibiidae</taxon>
        <taxon>Hypsibius</taxon>
    </lineage>
</organism>